<dbReference type="Proteomes" id="UP001281410">
    <property type="component" value="Unassembled WGS sequence"/>
</dbReference>
<dbReference type="EMBL" id="JANJYJ010000001">
    <property type="protein sequence ID" value="KAK3231236.1"/>
    <property type="molecule type" value="Genomic_DNA"/>
</dbReference>
<reference evidence="1" key="1">
    <citation type="journal article" date="2023" name="Plant J.">
        <title>Genome sequences and population genomics provide insights into the demographic history, inbreeding, and mutation load of two 'living fossil' tree species of Dipteronia.</title>
        <authorList>
            <person name="Feng Y."/>
            <person name="Comes H.P."/>
            <person name="Chen J."/>
            <person name="Zhu S."/>
            <person name="Lu R."/>
            <person name="Zhang X."/>
            <person name="Li P."/>
            <person name="Qiu J."/>
            <person name="Olsen K.M."/>
            <person name="Qiu Y."/>
        </authorList>
    </citation>
    <scope>NUCLEOTIDE SEQUENCE</scope>
    <source>
        <strain evidence="1">NBL</strain>
    </source>
</reference>
<evidence type="ECO:0000313" key="2">
    <source>
        <dbReference type="Proteomes" id="UP001281410"/>
    </source>
</evidence>
<dbReference type="GO" id="GO:0043130">
    <property type="term" value="F:ubiquitin binding"/>
    <property type="evidence" value="ECO:0007669"/>
    <property type="project" value="TreeGrafter"/>
</dbReference>
<proteinExistence type="predicted"/>
<keyword evidence="2" id="KW-1185">Reference proteome</keyword>
<gene>
    <name evidence="1" type="ORF">Dsin_003117</name>
</gene>
<dbReference type="InterPro" id="IPR052586">
    <property type="entry name" value="ASCC2"/>
</dbReference>
<accession>A0AAE0B731</accession>
<evidence type="ECO:0000313" key="1">
    <source>
        <dbReference type="EMBL" id="KAK3231236.1"/>
    </source>
</evidence>
<name>A0AAE0B731_9ROSI</name>
<organism evidence="1 2">
    <name type="scientific">Dipteronia sinensis</name>
    <dbReference type="NCBI Taxonomy" id="43782"/>
    <lineage>
        <taxon>Eukaryota</taxon>
        <taxon>Viridiplantae</taxon>
        <taxon>Streptophyta</taxon>
        <taxon>Embryophyta</taxon>
        <taxon>Tracheophyta</taxon>
        <taxon>Spermatophyta</taxon>
        <taxon>Magnoliopsida</taxon>
        <taxon>eudicotyledons</taxon>
        <taxon>Gunneridae</taxon>
        <taxon>Pentapetalae</taxon>
        <taxon>rosids</taxon>
        <taxon>malvids</taxon>
        <taxon>Sapindales</taxon>
        <taxon>Sapindaceae</taxon>
        <taxon>Hippocastanoideae</taxon>
        <taxon>Acereae</taxon>
        <taxon>Dipteronia</taxon>
    </lineage>
</organism>
<dbReference type="PANTHER" id="PTHR21494:SF0">
    <property type="entry name" value="ACTIVATING SIGNAL COINTEGRATOR 1 COMPLEX SUBUNIT 2"/>
    <property type="match status" value="1"/>
</dbReference>
<dbReference type="AlphaFoldDB" id="A0AAE0B731"/>
<protein>
    <submittedName>
        <fullName evidence="1">Uncharacterized protein</fullName>
    </submittedName>
</protein>
<sequence length="105" mass="11997">MGLFGGSNLSKYVVEISVLDEAVVSGFGADEGELDPVESQRVVDLLNRELSWLLKLNPRDFWREVASDSSLHEFLDSFLKFRSRWYDVPYRGAKGNCCRGYCRRA</sequence>
<comment type="caution">
    <text evidence="1">The sequence shown here is derived from an EMBL/GenBank/DDBJ whole genome shotgun (WGS) entry which is preliminary data.</text>
</comment>
<dbReference type="PANTHER" id="PTHR21494">
    <property type="entry name" value="ACTIVATING SIGNAL COINTEGRATOR 1 COMPLEX SUBUNIT 2 ASC-1 COMPLEX SUBUNIT P100"/>
    <property type="match status" value="1"/>
</dbReference>